<evidence type="ECO:0000256" key="1">
    <source>
        <dbReference type="ARBA" id="ARBA00004141"/>
    </source>
</evidence>
<accession>A0A9P6HEU9</accession>
<dbReference type="InterPro" id="IPR038213">
    <property type="entry name" value="IFI6/IFI27-like_sf"/>
</dbReference>
<comment type="subcellular location">
    <subcellularLocation>
        <location evidence="1">Membrane</location>
        <topology evidence="1">Multi-pass membrane protein</topology>
    </subcellularLocation>
</comment>
<keyword evidence="7" id="KW-0732">Signal</keyword>
<reference evidence="8" key="1">
    <citation type="journal article" date="2020" name="Nat. Commun.">
        <title>Large-scale genome sequencing of mycorrhizal fungi provides insights into the early evolution of symbiotic traits.</title>
        <authorList>
            <person name="Miyauchi S."/>
            <person name="Kiss E."/>
            <person name="Kuo A."/>
            <person name="Drula E."/>
            <person name="Kohler A."/>
            <person name="Sanchez-Garcia M."/>
            <person name="Morin E."/>
            <person name="Andreopoulos B."/>
            <person name="Barry K.W."/>
            <person name="Bonito G."/>
            <person name="Buee M."/>
            <person name="Carver A."/>
            <person name="Chen C."/>
            <person name="Cichocki N."/>
            <person name="Clum A."/>
            <person name="Culley D."/>
            <person name="Crous P.W."/>
            <person name="Fauchery L."/>
            <person name="Girlanda M."/>
            <person name="Hayes R.D."/>
            <person name="Keri Z."/>
            <person name="LaButti K."/>
            <person name="Lipzen A."/>
            <person name="Lombard V."/>
            <person name="Magnuson J."/>
            <person name="Maillard F."/>
            <person name="Murat C."/>
            <person name="Nolan M."/>
            <person name="Ohm R.A."/>
            <person name="Pangilinan J."/>
            <person name="Pereira M.F."/>
            <person name="Perotto S."/>
            <person name="Peter M."/>
            <person name="Pfister S."/>
            <person name="Riley R."/>
            <person name="Sitrit Y."/>
            <person name="Stielow J.B."/>
            <person name="Szollosi G."/>
            <person name="Zifcakova L."/>
            <person name="Stursova M."/>
            <person name="Spatafora J.W."/>
            <person name="Tedersoo L."/>
            <person name="Vaario L.M."/>
            <person name="Yamada A."/>
            <person name="Yan M."/>
            <person name="Wang P."/>
            <person name="Xu J."/>
            <person name="Bruns T."/>
            <person name="Baldrian P."/>
            <person name="Vilgalys R."/>
            <person name="Dunand C."/>
            <person name="Henrissat B."/>
            <person name="Grigoriev I.V."/>
            <person name="Hibbett D."/>
            <person name="Nagy L.G."/>
            <person name="Martin F.M."/>
        </authorList>
    </citation>
    <scope>NUCLEOTIDE SEQUENCE</scope>
    <source>
        <strain evidence="8">UH-Tt-Lm1</strain>
    </source>
</reference>
<protein>
    <submittedName>
        <fullName evidence="8">Uncharacterized protein</fullName>
    </submittedName>
</protein>
<feature type="transmembrane region" description="Helical" evidence="6">
    <location>
        <begin position="159"/>
        <end position="179"/>
    </location>
</feature>
<evidence type="ECO:0000256" key="6">
    <source>
        <dbReference type="SAM" id="Phobius"/>
    </source>
</evidence>
<keyword evidence="9" id="KW-1185">Reference proteome</keyword>
<dbReference type="PANTHER" id="PTHR16932:SF18">
    <property type="entry name" value="INTERFERON, ALPHA-INDUCIBLE PROTEIN 27-LIKE 2"/>
    <property type="match status" value="1"/>
</dbReference>
<dbReference type="Pfam" id="PF06140">
    <property type="entry name" value="Ifi-6-16"/>
    <property type="match status" value="1"/>
</dbReference>
<dbReference type="InterPro" id="IPR009311">
    <property type="entry name" value="IFI6/IFI27-like"/>
</dbReference>
<dbReference type="PANTHER" id="PTHR16932">
    <property type="entry name" value="INTERFERON ALPHA-INDUCIBLE PROTEIN 27"/>
    <property type="match status" value="1"/>
</dbReference>
<evidence type="ECO:0000313" key="8">
    <source>
        <dbReference type="EMBL" id="KAF9785311.1"/>
    </source>
</evidence>
<comment type="caution">
    <text evidence="8">The sequence shown here is derived from an EMBL/GenBank/DDBJ whole genome shotgun (WGS) entry which is preliminary data.</text>
</comment>
<evidence type="ECO:0000256" key="2">
    <source>
        <dbReference type="ARBA" id="ARBA00007262"/>
    </source>
</evidence>
<dbReference type="GO" id="GO:0016020">
    <property type="term" value="C:membrane"/>
    <property type="evidence" value="ECO:0007669"/>
    <property type="project" value="UniProtKB-SubCell"/>
</dbReference>
<name>A0A9P6HEU9_9AGAM</name>
<gene>
    <name evidence="8" type="ORF">BJ322DRAFT_823627</name>
</gene>
<dbReference type="Proteomes" id="UP000736335">
    <property type="component" value="Unassembled WGS sequence"/>
</dbReference>
<feature type="chain" id="PRO_5040317063" evidence="7">
    <location>
        <begin position="31"/>
        <end position="180"/>
    </location>
</feature>
<feature type="transmembrane region" description="Helical" evidence="6">
    <location>
        <begin position="86"/>
        <end position="108"/>
    </location>
</feature>
<comment type="similarity">
    <text evidence="2">Belongs to the IFI6/IFI27 family.</text>
</comment>
<proteinExistence type="inferred from homology"/>
<evidence type="ECO:0000256" key="4">
    <source>
        <dbReference type="ARBA" id="ARBA00022989"/>
    </source>
</evidence>
<dbReference type="AlphaFoldDB" id="A0A9P6HEU9"/>
<keyword evidence="4 6" id="KW-1133">Transmembrane helix</keyword>
<evidence type="ECO:0000313" key="9">
    <source>
        <dbReference type="Proteomes" id="UP000736335"/>
    </source>
</evidence>
<evidence type="ECO:0000256" key="5">
    <source>
        <dbReference type="ARBA" id="ARBA00023136"/>
    </source>
</evidence>
<reference evidence="8" key="2">
    <citation type="submission" date="2020-11" db="EMBL/GenBank/DDBJ databases">
        <authorList>
            <consortium name="DOE Joint Genome Institute"/>
            <person name="Kuo A."/>
            <person name="Miyauchi S."/>
            <person name="Kiss E."/>
            <person name="Drula E."/>
            <person name="Kohler A."/>
            <person name="Sanchez-Garcia M."/>
            <person name="Andreopoulos B."/>
            <person name="Barry K.W."/>
            <person name="Bonito G."/>
            <person name="Buee M."/>
            <person name="Carver A."/>
            <person name="Chen C."/>
            <person name="Cichocki N."/>
            <person name="Clum A."/>
            <person name="Culley D."/>
            <person name="Crous P.W."/>
            <person name="Fauchery L."/>
            <person name="Girlanda M."/>
            <person name="Hayes R."/>
            <person name="Keri Z."/>
            <person name="Labutti K."/>
            <person name="Lipzen A."/>
            <person name="Lombard V."/>
            <person name="Magnuson J."/>
            <person name="Maillard F."/>
            <person name="Morin E."/>
            <person name="Murat C."/>
            <person name="Nolan M."/>
            <person name="Ohm R."/>
            <person name="Pangilinan J."/>
            <person name="Pereira M."/>
            <person name="Perotto S."/>
            <person name="Peter M."/>
            <person name="Riley R."/>
            <person name="Sitrit Y."/>
            <person name="Stielow B."/>
            <person name="Szollosi G."/>
            <person name="Zifcakova L."/>
            <person name="Stursova M."/>
            <person name="Spatafora J.W."/>
            <person name="Tedersoo L."/>
            <person name="Vaario L.-M."/>
            <person name="Yamada A."/>
            <person name="Yan M."/>
            <person name="Wang P."/>
            <person name="Xu J."/>
            <person name="Bruns T."/>
            <person name="Baldrian P."/>
            <person name="Vilgalys R."/>
            <person name="Henrissat B."/>
            <person name="Grigoriev I.V."/>
            <person name="Hibbett D."/>
            <person name="Nagy L.G."/>
            <person name="Martin F.M."/>
        </authorList>
    </citation>
    <scope>NUCLEOTIDE SEQUENCE</scope>
    <source>
        <strain evidence="8">UH-Tt-Lm1</strain>
    </source>
</reference>
<keyword evidence="3 6" id="KW-0812">Transmembrane</keyword>
<evidence type="ECO:0000256" key="3">
    <source>
        <dbReference type="ARBA" id="ARBA00022692"/>
    </source>
</evidence>
<evidence type="ECO:0000256" key="7">
    <source>
        <dbReference type="SAM" id="SignalP"/>
    </source>
</evidence>
<organism evidence="8 9">
    <name type="scientific">Thelephora terrestris</name>
    <dbReference type="NCBI Taxonomy" id="56493"/>
    <lineage>
        <taxon>Eukaryota</taxon>
        <taxon>Fungi</taxon>
        <taxon>Dikarya</taxon>
        <taxon>Basidiomycota</taxon>
        <taxon>Agaricomycotina</taxon>
        <taxon>Agaricomycetes</taxon>
        <taxon>Thelephorales</taxon>
        <taxon>Thelephoraceae</taxon>
        <taxon>Thelephora</taxon>
    </lineage>
</organism>
<dbReference type="Gene3D" id="6.10.110.10">
    <property type="match status" value="1"/>
</dbReference>
<sequence>MAAPLRWFPSPRRLWVSATVLLCGSRMITASCRPSSRCERVRPWAFKVQGAVPLSAPISVLLSPLPHHRHPPLTFDIFEKNSQKAMVGIIPLGVGAGIVGATILAPFLTVPVLNVVGFSAAGPVAGSLAAGLQATIGNVAAGSLFATAQATAMGAGVPVLAQGVGGVFTGVAAMVVAVVV</sequence>
<keyword evidence="5 6" id="KW-0472">Membrane</keyword>
<dbReference type="OrthoDB" id="440424at2759"/>
<feature type="signal peptide" evidence="7">
    <location>
        <begin position="1"/>
        <end position="30"/>
    </location>
</feature>
<dbReference type="EMBL" id="WIUZ02000007">
    <property type="protein sequence ID" value="KAF9785311.1"/>
    <property type="molecule type" value="Genomic_DNA"/>
</dbReference>